<protein>
    <submittedName>
        <fullName evidence="1">Uncharacterized protein</fullName>
    </submittedName>
</protein>
<comment type="caution">
    <text evidence="1">The sequence shown here is derived from an EMBL/GenBank/DDBJ whole genome shotgun (WGS) entry which is preliminary data.</text>
</comment>
<proteinExistence type="predicted"/>
<dbReference type="EMBL" id="LAZR01004291">
    <property type="protein sequence ID" value="KKN09947.1"/>
    <property type="molecule type" value="Genomic_DNA"/>
</dbReference>
<accession>A0A0F9NDA7</accession>
<evidence type="ECO:0000313" key="1">
    <source>
        <dbReference type="EMBL" id="KKN09947.1"/>
    </source>
</evidence>
<name>A0A0F9NDA7_9ZZZZ</name>
<gene>
    <name evidence="1" type="ORF">LCGC14_1041600</name>
</gene>
<sequence length="154" mass="15694">MFEPSNGATGHDTDVSAEDLFFVLGPWAAGTILVDVRFVVSSAGVAGGHAFSMGAVVGASKDANVAAFNAGSGIVQRSDVRIGEKLVVQVRFDATGGTRSITLPIGVEVQRGGLYVIVGYATDDGDGKTDFTASVSTVRRVRIGQGGGGNSKSE</sequence>
<organism evidence="1">
    <name type="scientific">marine sediment metagenome</name>
    <dbReference type="NCBI Taxonomy" id="412755"/>
    <lineage>
        <taxon>unclassified sequences</taxon>
        <taxon>metagenomes</taxon>
        <taxon>ecological metagenomes</taxon>
    </lineage>
</organism>
<reference evidence="1" key="1">
    <citation type="journal article" date="2015" name="Nature">
        <title>Complex archaea that bridge the gap between prokaryotes and eukaryotes.</title>
        <authorList>
            <person name="Spang A."/>
            <person name="Saw J.H."/>
            <person name="Jorgensen S.L."/>
            <person name="Zaremba-Niedzwiedzka K."/>
            <person name="Martijn J."/>
            <person name="Lind A.E."/>
            <person name="van Eijk R."/>
            <person name="Schleper C."/>
            <person name="Guy L."/>
            <person name="Ettema T.J."/>
        </authorList>
    </citation>
    <scope>NUCLEOTIDE SEQUENCE</scope>
</reference>
<dbReference type="AlphaFoldDB" id="A0A0F9NDA7"/>